<keyword evidence="1" id="KW-0862">Zinc</keyword>
<organism evidence="4 5">
    <name type="scientific">Echria macrotheca</name>
    <dbReference type="NCBI Taxonomy" id="438768"/>
    <lineage>
        <taxon>Eukaryota</taxon>
        <taxon>Fungi</taxon>
        <taxon>Dikarya</taxon>
        <taxon>Ascomycota</taxon>
        <taxon>Pezizomycotina</taxon>
        <taxon>Sordariomycetes</taxon>
        <taxon>Sordariomycetidae</taxon>
        <taxon>Sordariales</taxon>
        <taxon>Schizotheciaceae</taxon>
        <taxon>Echria</taxon>
    </lineage>
</organism>
<accession>A0AAJ0B9J7</accession>
<gene>
    <name evidence="4" type="ORF">QBC47DRAFT_389079</name>
</gene>
<dbReference type="Gene3D" id="3.30.160.60">
    <property type="entry name" value="Classic Zinc Finger"/>
    <property type="match status" value="1"/>
</dbReference>
<dbReference type="PROSITE" id="PS00028">
    <property type="entry name" value="ZINC_FINGER_C2H2_1"/>
    <property type="match status" value="1"/>
</dbReference>
<dbReference type="EMBL" id="MU839839">
    <property type="protein sequence ID" value="KAK1752677.1"/>
    <property type="molecule type" value="Genomic_DNA"/>
</dbReference>
<dbReference type="SUPFAM" id="SSF57667">
    <property type="entry name" value="beta-beta-alpha zinc fingers"/>
    <property type="match status" value="1"/>
</dbReference>
<dbReference type="Proteomes" id="UP001239445">
    <property type="component" value="Unassembled WGS sequence"/>
</dbReference>
<protein>
    <recommendedName>
        <fullName evidence="3">C2H2-type domain-containing protein</fullName>
    </recommendedName>
</protein>
<evidence type="ECO:0000256" key="1">
    <source>
        <dbReference type="PROSITE-ProRule" id="PRU00042"/>
    </source>
</evidence>
<dbReference type="PROSITE" id="PS50157">
    <property type="entry name" value="ZINC_FINGER_C2H2_2"/>
    <property type="match status" value="1"/>
</dbReference>
<keyword evidence="1" id="KW-0863">Zinc-finger</keyword>
<dbReference type="InterPro" id="IPR013087">
    <property type="entry name" value="Znf_C2H2_type"/>
</dbReference>
<dbReference type="SMART" id="SM00355">
    <property type="entry name" value="ZnF_C2H2"/>
    <property type="match status" value="2"/>
</dbReference>
<dbReference type="InterPro" id="IPR036236">
    <property type="entry name" value="Znf_C2H2_sf"/>
</dbReference>
<dbReference type="Pfam" id="PF00096">
    <property type="entry name" value="zf-C2H2"/>
    <property type="match status" value="1"/>
</dbReference>
<dbReference type="AlphaFoldDB" id="A0AAJ0B9J7"/>
<sequence length="125" mass="13823">MSTDAPNTTGRSTPQSTSQSTSQSTPLSTSKSTHSSSSSSILPGTSTRSPEKRTRPPRIRKYARDYPGCGYACSIPKDLRKHQVKHYGPNTDMAFHCPNSGCGKVFGRKENGRRHAARHCRYRPR</sequence>
<evidence type="ECO:0000313" key="4">
    <source>
        <dbReference type="EMBL" id="KAK1752677.1"/>
    </source>
</evidence>
<feature type="region of interest" description="Disordered" evidence="2">
    <location>
        <begin position="1"/>
        <end position="63"/>
    </location>
</feature>
<evidence type="ECO:0000256" key="2">
    <source>
        <dbReference type="SAM" id="MobiDB-lite"/>
    </source>
</evidence>
<keyword evidence="5" id="KW-1185">Reference proteome</keyword>
<feature type="compositionally biased region" description="Low complexity" evidence="2">
    <location>
        <begin position="8"/>
        <end position="48"/>
    </location>
</feature>
<keyword evidence="1" id="KW-0479">Metal-binding</keyword>
<proteinExistence type="predicted"/>
<reference evidence="4" key="1">
    <citation type="submission" date="2023-06" db="EMBL/GenBank/DDBJ databases">
        <title>Genome-scale phylogeny and comparative genomics of the fungal order Sordariales.</title>
        <authorList>
            <consortium name="Lawrence Berkeley National Laboratory"/>
            <person name="Hensen N."/>
            <person name="Bonometti L."/>
            <person name="Westerberg I."/>
            <person name="Brannstrom I.O."/>
            <person name="Guillou S."/>
            <person name="Cros-Aarteil S."/>
            <person name="Calhoun S."/>
            <person name="Haridas S."/>
            <person name="Kuo A."/>
            <person name="Mondo S."/>
            <person name="Pangilinan J."/>
            <person name="Riley R."/>
            <person name="Labutti K."/>
            <person name="Andreopoulos B."/>
            <person name="Lipzen A."/>
            <person name="Chen C."/>
            <person name="Yanf M."/>
            <person name="Daum C."/>
            <person name="Ng V."/>
            <person name="Clum A."/>
            <person name="Steindorff A."/>
            <person name="Ohm R."/>
            <person name="Martin F."/>
            <person name="Silar P."/>
            <person name="Natvig D."/>
            <person name="Lalanne C."/>
            <person name="Gautier V."/>
            <person name="Ament-Velasquez S.L."/>
            <person name="Kruys A."/>
            <person name="Hutchinson M.I."/>
            <person name="Powell A.J."/>
            <person name="Barry K."/>
            <person name="Miller A.N."/>
            <person name="Grigoriev I.V."/>
            <person name="Debuchy R."/>
            <person name="Gladieux P."/>
            <person name="Thoren M.H."/>
            <person name="Johannesson H."/>
        </authorList>
    </citation>
    <scope>NUCLEOTIDE SEQUENCE</scope>
    <source>
        <strain evidence="4">PSN4</strain>
    </source>
</reference>
<feature type="domain" description="C2H2-type" evidence="3">
    <location>
        <begin position="95"/>
        <end position="124"/>
    </location>
</feature>
<evidence type="ECO:0000313" key="5">
    <source>
        <dbReference type="Proteomes" id="UP001239445"/>
    </source>
</evidence>
<name>A0AAJ0B9J7_9PEZI</name>
<comment type="caution">
    <text evidence="4">The sequence shown here is derived from an EMBL/GenBank/DDBJ whole genome shotgun (WGS) entry which is preliminary data.</text>
</comment>
<evidence type="ECO:0000259" key="3">
    <source>
        <dbReference type="PROSITE" id="PS50157"/>
    </source>
</evidence>
<dbReference type="GO" id="GO:0008270">
    <property type="term" value="F:zinc ion binding"/>
    <property type="evidence" value="ECO:0007669"/>
    <property type="project" value="UniProtKB-KW"/>
</dbReference>